<evidence type="ECO:0000313" key="2">
    <source>
        <dbReference type="Proteomes" id="UP001295794"/>
    </source>
</evidence>
<name>A0AAD2HAA2_9AGAR</name>
<dbReference type="EMBL" id="CAVNYO010000169">
    <property type="protein sequence ID" value="CAK5271068.1"/>
    <property type="molecule type" value="Genomic_DNA"/>
</dbReference>
<dbReference type="Proteomes" id="UP001295794">
    <property type="component" value="Unassembled WGS sequence"/>
</dbReference>
<dbReference type="AlphaFoldDB" id="A0AAD2HAA2"/>
<gene>
    <name evidence="1" type="ORF">MYCIT1_LOCUS15955</name>
</gene>
<protein>
    <submittedName>
        <fullName evidence="1">Uncharacterized protein</fullName>
    </submittedName>
</protein>
<evidence type="ECO:0000313" key="1">
    <source>
        <dbReference type="EMBL" id="CAK5271068.1"/>
    </source>
</evidence>
<proteinExistence type="predicted"/>
<sequence length="204" mass="23725">MTTRSPFSREAFSTADEFIPHGFLLHFLTDANIKSTVLNLDPTVAHPAFIVKIERSHRGQMQSRTVKLWLAPMSSSCPNGRHPGWQQMCTHPIMFNLPAQWRSVDERWSRRPHIWVGPPFEVSVTLGDNTVAFKMNSPVNMRVAFGKMLRDQNFHAYSMMAEWFNFCRHAYNDVNMRRYQQMKDEASDSIKLLMILSKDSFYPP</sequence>
<organism evidence="1 2">
    <name type="scientific">Mycena citricolor</name>
    <dbReference type="NCBI Taxonomy" id="2018698"/>
    <lineage>
        <taxon>Eukaryota</taxon>
        <taxon>Fungi</taxon>
        <taxon>Dikarya</taxon>
        <taxon>Basidiomycota</taxon>
        <taxon>Agaricomycotina</taxon>
        <taxon>Agaricomycetes</taxon>
        <taxon>Agaricomycetidae</taxon>
        <taxon>Agaricales</taxon>
        <taxon>Marasmiineae</taxon>
        <taxon>Mycenaceae</taxon>
        <taxon>Mycena</taxon>
    </lineage>
</organism>
<reference evidence="1" key="1">
    <citation type="submission" date="2023-11" db="EMBL/GenBank/DDBJ databases">
        <authorList>
            <person name="De Vega J J."/>
            <person name="De Vega J J."/>
        </authorList>
    </citation>
    <scope>NUCLEOTIDE SEQUENCE</scope>
</reference>
<accession>A0AAD2HAA2</accession>
<keyword evidence="2" id="KW-1185">Reference proteome</keyword>
<comment type="caution">
    <text evidence="1">The sequence shown here is derived from an EMBL/GenBank/DDBJ whole genome shotgun (WGS) entry which is preliminary data.</text>
</comment>